<keyword evidence="1" id="KW-0812">Transmembrane</keyword>
<evidence type="ECO:0000313" key="3">
    <source>
        <dbReference type="Proteomes" id="UP000220629"/>
    </source>
</evidence>
<accession>A0A2A7SBM6</accession>
<protein>
    <submittedName>
        <fullName evidence="2">Uncharacterized protein</fullName>
    </submittedName>
</protein>
<feature type="transmembrane region" description="Helical" evidence="1">
    <location>
        <begin position="28"/>
        <end position="47"/>
    </location>
</feature>
<dbReference type="AlphaFoldDB" id="A0A2A7SBM6"/>
<dbReference type="Proteomes" id="UP000220629">
    <property type="component" value="Unassembled WGS sequence"/>
</dbReference>
<keyword evidence="1" id="KW-0472">Membrane</keyword>
<dbReference type="EMBL" id="PDDY01000002">
    <property type="protein sequence ID" value="PEH40630.1"/>
    <property type="molecule type" value="Genomic_DNA"/>
</dbReference>
<evidence type="ECO:0000313" key="2">
    <source>
        <dbReference type="EMBL" id="PEH40630.1"/>
    </source>
</evidence>
<sequence>MERHFGRDNAGQVVRLLFGPQRDGMESILSAAMFAFLAVMSAMNIVFDLPEFHRVIDQYIGRLQALAEE</sequence>
<gene>
    <name evidence="2" type="ORF">CRM94_16670</name>
</gene>
<reference evidence="3" key="1">
    <citation type="submission" date="2017-09" db="EMBL/GenBank/DDBJ databases">
        <title>FDA dAtabase for Regulatory Grade micrObial Sequences (FDA-ARGOS): Supporting development and validation of Infectious Disease Dx tests.</title>
        <authorList>
            <person name="Minogue T."/>
            <person name="Wolcott M."/>
            <person name="Wasieloski L."/>
            <person name="Aguilar W."/>
            <person name="Moore D."/>
            <person name="Tallon L."/>
            <person name="Sadzewicz L."/>
            <person name="Ott S."/>
            <person name="Zhao X."/>
            <person name="Nagaraj S."/>
            <person name="Vavikolanu K."/>
            <person name="Aluvathingal J."/>
            <person name="Nadendla S."/>
            <person name="Sichtig H."/>
        </authorList>
    </citation>
    <scope>NUCLEOTIDE SEQUENCE [LARGE SCALE GENOMIC DNA]</scope>
    <source>
        <strain evidence="3">FDAARGOS_390</strain>
    </source>
</reference>
<evidence type="ECO:0000256" key="1">
    <source>
        <dbReference type="SAM" id="Phobius"/>
    </source>
</evidence>
<organism evidence="2 3">
    <name type="scientific">Burkholderia gladioli</name>
    <name type="common">Pseudomonas marginata</name>
    <name type="synonym">Phytomonas marginata</name>
    <dbReference type="NCBI Taxonomy" id="28095"/>
    <lineage>
        <taxon>Bacteria</taxon>
        <taxon>Pseudomonadati</taxon>
        <taxon>Pseudomonadota</taxon>
        <taxon>Betaproteobacteria</taxon>
        <taxon>Burkholderiales</taxon>
        <taxon>Burkholderiaceae</taxon>
        <taxon>Burkholderia</taxon>
    </lineage>
</organism>
<proteinExistence type="predicted"/>
<comment type="caution">
    <text evidence="2">The sequence shown here is derived from an EMBL/GenBank/DDBJ whole genome shotgun (WGS) entry which is preliminary data.</text>
</comment>
<keyword evidence="1" id="KW-1133">Transmembrane helix</keyword>
<name>A0A2A7SBM6_BURGA</name>